<dbReference type="OrthoDB" id="6894039at2"/>
<evidence type="ECO:0000313" key="1">
    <source>
        <dbReference type="EMBL" id="PAX09037.1"/>
    </source>
</evidence>
<evidence type="ECO:0000313" key="2">
    <source>
        <dbReference type="Proteomes" id="UP000218151"/>
    </source>
</evidence>
<sequence>MIYDMPHRHAQALDPSGLTTIAACLHAIQAAAKDCLNAGTSFEHDPAVMLLAQHLGAVATLAYPDRPTLRGLCATAIADLRERPVLATLAARGVAFDADAKRLFHAEARRALGRLADALGLAPDSYDLRVNAGGPVVSGEVTLHTDRVYVQVSIRGYGPDDVLFRSVRGRRDYCGGRNHWARVDELLSPQRLAERIAQAIGLEIPASSELRLVA</sequence>
<organism evidence="1 2">
    <name type="scientific">Sphingomonas lenta</name>
    <dbReference type="NCBI Taxonomy" id="1141887"/>
    <lineage>
        <taxon>Bacteria</taxon>
        <taxon>Pseudomonadati</taxon>
        <taxon>Pseudomonadota</taxon>
        <taxon>Alphaproteobacteria</taxon>
        <taxon>Sphingomonadales</taxon>
        <taxon>Sphingomonadaceae</taxon>
        <taxon>Sphingomonas</taxon>
    </lineage>
</organism>
<dbReference type="Proteomes" id="UP000218151">
    <property type="component" value="Unassembled WGS sequence"/>
</dbReference>
<dbReference type="RefSeq" id="WP_095997535.1">
    <property type="nucleotide sequence ID" value="NZ_NSLI01000002.1"/>
</dbReference>
<dbReference type="EMBL" id="NSLI01000002">
    <property type="protein sequence ID" value="PAX09037.1"/>
    <property type="molecule type" value="Genomic_DNA"/>
</dbReference>
<name>A0A2A2SID0_9SPHN</name>
<comment type="caution">
    <text evidence="1">The sequence shown here is derived from an EMBL/GenBank/DDBJ whole genome shotgun (WGS) entry which is preliminary data.</text>
</comment>
<dbReference type="AlphaFoldDB" id="A0A2A2SID0"/>
<reference evidence="2" key="1">
    <citation type="submission" date="2017-09" db="EMBL/GenBank/DDBJ databases">
        <authorList>
            <person name="Feng G."/>
            <person name="Zhu H."/>
        </authorList>
    </citation>
    <scope>NUCLEOTIDE SEQUENCE [LARGE SCALE GENOMIC DNA]</scope>
    <source>
        <strain evidence="2">1PNM-20</strain>
    </source>
</reference>
<accession>A0A2A2SID0</accession>
<protein>
    <submittedName>
        <fullName evidence="1">Uncharacterized protein</fullName>
    </submittedName>
</protein>
<proteinExistence type="predicted"/>
<gene>
    <name evidence="1" type="ORF">CKY28_06820</name>
</gene>
<keyword evidence="2" id="KW-1185">Reference proteome</keyword>